<proteinExistence type="predicted"/>
<gene>
    <name evidence="2" type="ORF">GCM10023196_083550</name>
</gene>
<sequence>MGSDATFVLVHGAWHGGWCWDTLGRRLRELGHTVRVIQQLPSAGPNPAELGDLRADADLLRAELDAGGGDDGVVLVGHSYGGMVISELAGHPAVRHAVYLTAAFPHEGESLFGLFGTDADWVAPGPGETLRVVEDRAVEVFYHDCEPAIAKEAAARLVYQSLASAATPSTCSGWGPIPTTYVIATEDQILTLEVQRELSRRASNIIEIASSHSPFLSMPDTLADVLTGIASST</sequence>
<dbReference type="GO" id="GO:0016787">
    <property type="term" value="F:hydrolase activity"/>
    <property type="evidence" value="ECO:0007669"/>
    <property type="project" value="UniProtKB-KW"/>
</dbReference>
<protein>
    <submittedName>
        <fullName evidence="2">Alpha/beta hydrolase</fullName>
    </submittedName>
</protein>
<organism evidence="2 3">
    <name type="scientific">Actinoallomurus vinaceus</name>
    <dbReference type="NCBI Taxonomy" id="1080074"/>
    <lineage>
        <taxon>Bacteria</taxon>
        <taxon>Bacillati</taxon>
        <taxon>Actinomycetota</taxon>
        <taxon>Actinomycetes</taxon>
        <taxon>Streptosporangiales</taxon>
        <taxon>Thermomonosporaceae</taxon>
        <taxon>Actinoallomurus</taxon>
    </lineage>
</organism>
<dbReference type="InterPro" id="IPR052897">
    <property type="entry name" value="Sec-Metab_Biosynth_Hydrolase"/>
</dbReference>
<dbReference type="InterPro" id="IPR029058">
    <property type="entry name" value="AB_hydrolase_fold"/>
</dbReference>
<dbReference type="Gene3D" id="3.40.50.1820">
    <property type="entry name" value="alpha/beta hydrolase"/>
    <property type="match status" value="1"/>
</dbReference>
<dbReference type="Pfam" id="PF12697">
    <property type="entry name" value="Abhydrolase_6"/>
    <property type="match status" value="1"/>
</dbReference>
<dbReference type="EMBL" id="BAABHK010000016">
    <property type="protein sequence ID" value="GAA4635928.1"/>
    <property type="molecule type" value="Genomic_DNA"/>
</dbReference>
<dbReference type="Proteomes" id="UP001501442">
    <property type="component" value="Unassembled WGS sequence"/>
</dbReference>
<evidence type="ECO:0000313" key="3">
    <source>
        <dbReference type="Proteomes" id="UP001501442"/>
    </source>
</evidence>
<reference evidence="3" key="1">
    <citation type="journal article" date="2019" name="Int. J. Syst. Evol. Microbiol.">
        <title>The Global Catalogue of Microorganisms (GCM) 10K type strain sequencing project: providing services to taxonomists for standard genome sequencing and annotation.</title>
        <authorList>
            <consortium name="The Broad Institute Genomics Platform"/>
            <consortium name="The Broad Institute Genome Sequencing Center for Infectious Disease"/>
            <person name="Wu L."/>
            <person name="Ma J."/>
        </authorList>
    </citation>
    <scope>NUCLEOTIDE SEQUENCE [LARGE SCALE GENOMIC DNA]</scope>
    <source>
        <strain evidence="3">JCM 17939</strain>
    </source>
</reference>
<name>A0ABP8USB3_9ACTN</name>
<evidence type="ECO:0000313" key="2">
    <source>
        <dbReference type="EMBL" id="GAA4635928.1"/>
    </source>
</evidence>
<accession>A0ABP8USB3</accession>
<dbReference type="InterPro" id="IPR000073">
    <property type="entry name" value="AB_hydrolase_1"/>
</dbReference>
<feature type="domain" description="AB hydrolase-1" evidence="1">
    <location>
        <begin position="7"/>
        <end position="225"/>
    </location>
</feature>
<dbReference type="PANTHER" id="PTHR37017">
    <property type="entry name" value="AB HYDROLASE-1 DOMAIN-CONTAINING PROTEIN-RELATED"/>
    <property type="match status" value="1"/>
</dbReference>
<keyword evidence="2" id="KW-0378">Hydrolase</keyword>
<dbReference type="SUPFAM" id="SSF53474">
    <property type="entry name" value="alpha/beta-Hydrolases"/>
    <property type="match status" value="1"/>
</dbReference>
<keyword evidence="3" id="KW-1185">Reference proteome</keyword>
<dbReference type="RefSeq" id="WP_345438906.1">
    <property type="nucleotide sequence ID" value="NZ_BAABHK010000016.1"/>
</dbReference>
<evidence type="ECO:0000259" key="1">
    <source>
        <dbReference type="Pfam" id="PF12697"/>
    </source>
</evidence>
<dbReference type="PANTHER" id="PTHR37017:SF11">
    <property type="entry name" value="ESTERASE_LIPASE_THIOESTERASE DOMAIN-CONTAINING PROTEIN"/>
    <property type="match status" value="1"/>
</dbReference>
<comment type="caution">
    <text evidence="2">The sequence shown here is derived from an EMBL/GenBank/DDBJ whole genome shotgun (WGS) entry which is preliminary data.</text>
</comment>